<evidence type="ECO:0000313" key="3">
    <source>
        <dbReference type="RefSeq" id="XP_016433127.1"/>
    </source>
</evidence>
<dbReference type="InterPro" id="IPR013103">
    <property type="entry name" value="RVT_2"/>
</dbReference>
<dbReference type="GeneID" id="107759652"/>
<dbReference type="Pfam" id="PF07727">
    <property type="entry name" value="RVT_2"/>
    <property type="match status" value="1"/>
</dbReference>
<dbReference type="AlphaFoldDB" id="A0A1S3WZR0"/>
<sequence>METYSFVVDAIILWYLINLAVHEKLDMRLMDVVTSYLYGSLDNEFFMKILEEFKVSEAHKSSRKTCSIKLQKSLYGLKQSERMWYNPLSKYLLKKRYKNDPICPSNFIKRSGSEFVTIAVYVDDLNTIDTSKELPKVVECFKAILHEKCTSIEYSNDCETASHKSRSISPQQNDEELVGDETPYLSAIGLLMYLANNTDHILLLQFKSEMIDYADAGYLSDPHIKPDLKRAICLYMEQMCGFLMKKDNPTTLYEDNVACIAQLKGGYIKGDWTKFVQVNLFAKALPTSPFEKLIQKIGMCRLREIK</sequence>
<dbReference type="OMA" id="NDCETAS"/>
<dbReference type="OrthoDB" id="1712839at2759"/>
<accession>A0A1S3WZR0</accession>
<name>A0A1S3WZR0_TOBAC</name>
<gene>
    <name evidence="3" type="primary">LOC107759652</name>
</gene>
<evidence type="ECO:0000313" key="2">
    <source>
        <dbReference type="Proteomes" id="UP000790787"/>
    </source>
</evidence>
<evidence type="ECO:0000259" key="1">
    <source>
        <dbReference type="Pfam" id="PF07727"/>
    </source>
</evidence>
<proteinExistence type="predicted"/>
<dbReference type="Proteomes" id="UP000790787">
    <property type="component" value="Chromosome 6"/>
</dbReference>
<dbReference type="STRING" id="4097.A0A1S3WZR0"/>
<dbReference type="KEGG" id="nta:107759652"/>
<protein>
    <submittedName>
        <fullName evidence="3">Uncharacterized protein LOC107759652</fullName>
    </submittedName>
</protein>
<reference evidence="2" key="1">
    <citation type="journal article" date="2014" name="Nat. Commun.">
        <title>The tobacco genome sequence and its comparison with those of tomato and potato.</title>
        <authorList>
            <person name="Sierro N."/>
            <person name="Battey J.N."/>
            <person name="Ouadi S."/>
            <person name="Bakaher N."/>
            <person name="Bovet L."/>
            <person name="Willig A."/>
            <person name="Goepfert S."/>
            <person name="Peitsch M.C."/>
            <person name="Ivanov N.V."/>
        </authorList>
    </citation>
    <scope>NUCLEOTIDE SEQUENCE [LARGE SCALE GENOMIC DNA]</scope>
</reference>
<dbReference type="RefSeq" id="XP_016433127.1">
    <property type="nucleotide sequence ID" value="XM_016577641.1"/>
</dbReference>
<dbReference type="PaxDb" id="4097-A0A1S3WZR0"/>
<organism evidence="2 3">
    <name type="scientific">Nicotiana tabacum</name>
    <name type="common">Common tobacco</name>
    <dbReference type="NCBI Taxonomy" id="4097"/>
    <lineage>
        <taxon>Eukaryota</taxon>
        <taxon>Viridiplantae</taxon>
        <taxon>Streptophyta</taxon>
        <taxon>Embryophyta</taxon>
        <taxon>Tracheophyta</taxon>
        <taxon>Spermatophyta</taxon>
        <taxon>Magnoliopsida</taxon>
        <taxon>eudicotyledons</taxon>
        <taxon>Gunneridae</taxon>
        <taxon>Pentapetalae</taxon>
        <taxon>asterids</taxon>
        <taxon>lamiids</taxon>
        <taxon>Solanales</taxon>
        <taxon>Solanaceae</taxon>
        <taxon>Nicotianoideae</taxon>
        <taxon>Nicotianeae</taxon>
        <taxon>Nicotiana</taxon>
    </lineage>
</organism>
<reference evidence="3" key="2">
    <citation type="submission" date="2025-08" db="UniProtKB">
        <authorList>
            <consortium name="RefSeq"/>
        </authorList>
    </citation>
    <scope>IDENTIFICATION</scope>
    <source>
        <tissue evidence="3">Leaf</tissue>
    </source>
</reference>
<feature type="domain" description="Reverse transcriptase Ty1/copia-type" evidence="1">
    <location>
        <begin position="2"/>
        <end position="147"/>
    </location>
</feature>
<keyword evidence="2" id="KW-1185">Reference proteome</keyword>